<keyword evidence="1" id="KW-1185">Reference proteome</keyword>
<proteinExistence type="predicted"/>
<dbReference type="Proteomes" id="UP000235220">
    <property type="component" value="Unplaced"/>
</dbReference>
<dbReference type="Gene3D" id="3.30.420.10">
    <property type="entry name" value="Ribonuclease H-like superfamily/Ribonuclease H"/>
    <property type="match status" value="1"/>
</dbReference>
<reference evidence="2" key="1">
    <citation type="submission" date="2025-08" db="UniProtKB">
        <authorList>
            <consortium name="RefSeq"/>
        </authorList>
    </citation>
    <scope>IDENTIFICATION</scope>
    <source>
        <tissue evidence="2">Leaves</tissue>
    </source>
</reference>
<dbReference type="RefSeq" id="XP_018808224.1">
    <property type="nucleotide sequence ID" value="XM_018952679.1"/>
</dbReference>
<evidence type="ECO:0000313" key="2">
    <source>
        <dbReference type="RefSeq" id="XP_018808224.1"/>
    </source>
</evidence>
<dbReference type="Gramene" id="Jr_Scaffold_647_00010_p1">
    <property type="protein sequence ID" value="cds.Jr_Scaffold_647_00010_p1"/>
    <property type="gene ID" value="Jr_Scaffold_647_00010"/>
</dbReference>
<dbReference type="SUPFAM" id="SSF53098">
    <property type="entry name" value="Ribonuclease H-like"/>
    <property type="match status" value="1"/>
</dbReference>
<accession>A0A2I4DM45</accession>
<dbReference type="GO" id="GO:0015074">
    <property type="term" value="P:DNA integration"/>
    <property type="evidence" value="ECO:0007669"/>
    <property type="project" value="InterPro"/>
</dbReference>
<gene>
    <name evidence="2" type="primary">LOC108981489</name>
</gene>
<dbReference type="PROSITE" id="PS50994">
    <property type="entry name" value="INTEGRASE"/>
    <property type="match status" value="1"/>
</dbReference>
<dbReference type="KEGG" id="jre:108981489"/>
<dbReference type="PANTHER" id="PTHR45835">
    <property type="entry name" value="YALI0A06105P"/>
    <property type="match status" value="1"/>
</dbReference>
<protein>
    <submittedName>
        <fullName evidence="2">Uncharacterized protein LOC108981489</fullName>
    </submittedName>
</protein>
<dbReference type="OrthoDB" id="1427148at2759"/>
<name>A0A2I4DM45_JUGRE</name>
<dbReference type="Pfam" id="PF24626">
    <property type="entry name" value="SH3_Tf2-1"/>
    <property type="match status" value="1"/>
</dbReference>
<dbReference type="InterPro" id="IPR056924">
    <property type="entry name" value="SH3_Tf2-1"/>
</dbReference>
<sequence>MDFVEGLPNSGKFNALWVVVDRFTKYGHFVPISHPYTAKVVAQLFRKHMFKLHRMPQSIVSDRDPSFTSSARWEEVKVTLRNREQLWNLLEQKMVKAQERMRKYANSKRKEQSYQIGDWVFLKLQPYRQSSISWCQSLKLSPRYYGPYQVEQRIGEVAYHLKLPAATQIHSVFHVSQLKPKLSQGV</sequence>
<dbReference type="InterPro" id="IPR012337">
    <property type="entry name" value="RNaseH-like_sf"/>
</dbReference>
<dbReference type="InterPro" id="IPR036397">
    <property type="entry name" value="RNaseH_sf"/>
</dbReference>
<dbReference type="GO" id="GO:0003676">
    <property type="term" value="F:nucleic acid binding"/>
    <property type="evidence" value="ECO:0007669"/>
    <property type="project" value="InterPro"/>
</dbReference>
<dbReference type="PANTHER" id="PTHR45835:SF99">
    <property type="entry name" value="CHROMO DOMAIN-CONTAINING PROTEIN-RELATED"/>
    <property type="match status" value="1"/>
</dbReference>
<evidence type="ECO:0000313" key="1">
    <source>
        <dbReference type="Proteomes" id="UP000235220"/>
    </source>
</evidence>
<organism evidence="1 2">
    <name type="scientific">Juglans regia</name>
    <name type="common">English walnut</name>
    <dbReference type="NCBI Taxonomy" id="51240"/>
    <lineage>
        <taxon>Eukaryota</taxon>
        <taxon>Viridiplantae</taxon>
        <taxon>Streptophyta</taxon>
        <taxon>Embryophyta</taxon>
        <taxon>Tracheophyta</taxon>
        <taxon>Spermatophyta</taxon>
        <taxon>Magnoliopsida</taxon>
        <taxon>eudicotyledons</taxon>
        <taxon>Gunneridae</taxon>
        <taxon>Pentapetalae</taxon>
        <taxon>rosids</taxon>
        <taxon>fabids</taxon>
        <taxon>Fagales</taxon>
        <taxon>Juglandaceae</taxon>
        <taxon>Juglans</taxon>
    </lineage>
</organism>
<dbReference type="GeneID" id="108981489"/>
<dbReference type="AlphaFoldDB" id="A0A2I4DM45"/>
<dbReference type="InterPro" id="IPR001584">
    <property type="entry name" value="Integrase_cat-core"/>
</dbReference>
<dbReference type="STRING" id="51240.A0A2I4DM45"/>